<feature type="active site" description="Proton donor/acceptor" evidence="2">
    <location>
        <position position="336"/>
    </location>
</feature>
<sequence>MPIKISHQFDAGAIDVLSASAPQAIQLNIRKDSHADITQWFYFRLQGAQATPCKISFMNAGKSAYPAGWVDYQAVASYDRETWFRVPTSYDGTVMTIDHTPEGDSVYYAYFEPYPWDRHLALIDSAQSSPLVQLLDLGNTIEGRDMNVLVVGDPEAEKKVWVIARQHPGETMAEWFVEGMLDALLDSANPFARQLLQDAVFYVVPNMNPDGSVHGNLRTNAAGANLNREWMTPSLERSPEVFLVKNKMHEIGCDLFLDVHGDEGLPYVFVAGSNALENFTAEQKAEQDRFIADFKIASPDFQDVHGYPDAPFTPEVLTMGSPHITHAFGCLSLTLELPFKDNANDPDPQAGWSGARSANLGQAVLQPILSSLRA</sequence>
<dbReference type="Gene3D" id="3.40.630.10">
    <property type="entry name" value="Zn peptidases"/>
    <property type="match status" value="1"/>
</dbReference>
<protein>
    <recommendedName>
        <fullName evidence="3">Peptidase M14 domain-containing protein</fullName>
    </recommendedName>
</protein>
<dbReference type="KEGG" id="jag:GJA_632"/>
<dbReference type="PANTHER" id="PTHR12756:SF11">
    <property type="entry name" value="CYTOSOLIC CARBOXYPEPTIDASE 1"/>
    <property type="match status" value="1"/>
</dbReference>
<name>W0V091_9BURK</name>
<dbReference type="InterPro" id="IPR050821">
    <property type="entry name" value="Cytosolic_carboxypeptidase"/>
</dbReference>
<comment type="similarity">
    <text evidence="2">Belongs to the peptidase M14 family.</text>
</comment>
<evidence type="ECO:0000313" key="5">
    <source>
        <dbReference type="Proteomes" id="UP000027604"/>
    </source>
</evidence>
<dbReference type="EMBL" id="HG322949">
    <property type="protein sequence ID" value="CDG81291.1"/>
    <property type="molecule type" value="Genomic_DNA"/>
</dbReference>
<dbReference type="AlphaFoldDB" id="W0V091"/>
<comment type="cofactor">
    <cofactor evidence="1">
        <name>Zn(2+)</name>
        <dbReference type="ChEBI" id="CHEBI:29105"/>
    </cofactor>
</comment>
<evidence type="ECO:0000259" key="3">
    <source>
        <dbReference type="PROSITE" id="PS52035"/>
    </source>
</evidence>
<dbReference type="Pfam" id="PF18027">
    <property type="entry name" value="Pepdidase_M14_N"/>
    <property type="match status" value="1"/>
</dbReference>
<evidence type="ECO:0000313" key="4">
    <source>
        <dbReference type="EMBL" id="CDG81291.1"/>
    </source>
</evidence>
<dbReference type="SUPFAM" id="SSF53187">
    <property type="entry name" value="Zn-dependent exopeptidases"/>
    <property type="match status" value="1"/>
</dbReference>
<proteinExistence type="inferred from homology"/>
<evidence type="ECO:0000256" key="1">
    <source>
        <dbReference type="ARBA" id="ARBA00001947"/>
    </source>
</evidence>
<dbReference type="InterPro" id="IPR000834">
    <property type="entry name" value="Peptidase_M14"/>
</dbReference>
<dbReference type="RefSeq" id="WP_038488631.1">
    <property type="nucleotide sequence ID" value="NZ_BCTH01000048.1"/>
</dbReference>
<reference evidence="4 5" key="1">
    <citation type="journal article" date="2015" name="Genome Announc.">
        <title>Genome Sequence of Mushroom Soft-Rot Pathogen Janthinobacterium agaricidamnosum.</title>
        <authorList>
            <person name="Graupner K."/>
            <person name="Lackner G."/>
            <person name="Hertweck C."/>
        </authorList>
    </citation>
    <scope>NUCLEOTIDE SEQUENCE [LARGE SCALE GENOMIC DNA]</scope>
    <source>
        <strain evidence="5">NBRC 102515 / DSM 9628</strain>
    </source>
</reference>
<dbReference type="Proteomes" id="UP000027604">
    <property type="component" value="Chromosome I"/>
</dbReference>
<dbReference type="GO" id="GO:0006508">
    <property type="term" value="P:proteolysis"/>
    <property type="evidence" value="ECO:0007669"/>
    <property type="project" value="InterPro"/>
</dbReference>
<dbReference type="OrthoDB" id="5490902at2"/>
<evidence type="ECO:0000256" key="2">
    <source>
        <dbReference type="PROSITE-ProRule" id="PRU01379"/>
    </source>
</evidence>
<feature type="domain" description="Peptidase M14" evidence="3">
    <location>
        <begin position="112"/>
        <end position="372"/>
    </location>
</feature>
<dbReference type="PATRIC" id="fig|1349767.4.peg.2345"/>
<dbReference type="Pfam" id="PF00246">
    <property type="entry name" value="Peptidase_M14"/>
    <property type="match status" value="1"/>
</dbReference>
<gene>
    <name evidence="4" type="ORF">GJA_632</name>
</gene>
<dbReference type="Gene3D" id="2.60.40.3120">
    <property type="match status" value="1"/>
</dbReference>
<dbReference type="GO" id="GO:0008270">
    <property type="term" value="F:zinc ion binding"/>
    <property type="evidence" value="ECO:0007669"/>
    <property type="project" value="InterPro"/>
</dbReference>
<dbReference type="PROSITE" id="PS52035">
    <property type="entry name" value="PEPTIDASE_M14"/>
    <property type="match status" value="1"/>
</dbReference>
<accession>W0V091</accession>
<dbReference type="InterPro" id="IPR040626">
    <property type="entry name" value="Pepdidase_M14_N"/>
</dbReference>
<dbReference type="CDD" id="cd06234">
    <property type="entry name" value="M14_PaCCP-like"/>
    <property type="match status" value="1"/>
</dbReference>
<dbReference type="STRING" id="1349767.GJA_632"/>
<dbReference type="SMART" id="SM00631">
    <property type="entry name" value="Zn_pept"/>
    <property type="match status" value="1"/>
</dbReference>
<dbReference type="PANTHER" id="PTHR12756">
    <property type="entry name" value="CYTOSOLIC CARBOXYPEPTIDASE"/>
    <property type="match status" value="1"/>
</dbReference>
<dbReference type="HOGENOM" id="CLU_042358_0_0_4"/>
<keyword evidence="5" id="KW-1185">Reference proteome</keyword>
<dbReference type="GO" id="GO:0004181">
    <property type="term" value="F:metallocarboxypeptidase activity"/>
    <property type="evidence" value="ECO:0007669"/>
    <property type="project" value="InterPro"/>
</dbReference>
<organism evidence="4 5">
    <name type="scientific">Janthinobacterium agaricidamnosum NBRC 102515 = DSM 9628</name>
    <dbReference type="NCBI Taxonomy" id="1349767"/>
    <lineage>
        <taxon>Bacteria</taxon>
        <taxon>Pseudomonadati</taxon>
        <taxon>Pseudomonadota</taxon>
        <taxon>Betaproteobacteria</taxon>
        <taxon>Burkholderiales</taxon>
        <taxon>Oxalobacteraceae</taxon>
        <taxon>Janthinobacterium</taxon>
    </lineage>
</organism>
<dbReference type="eggNOG" id="COG2866">
    <property type="taxonomic scope" value="Bacteria"/>
</dbReference>